<evidence type="ECO:0000313" key="3">
    <source>
        <dbReference type="EMBL" id="WPK26097.1"/>
    </source>
</evidence>
<feature type="compositionally biased region" description="Low complexity" evidence="2">
    <location>
        <begin position="220"/>
        <end position="231"/>
    </location>
</feature>
<dbReference type="PANTHER" id="PTHR12832">
    <property type="entry name" value="TESTIS-SPECIFIC PROTEIN PBS13 T-COMPLEX 11"/>
    <property type="match status" value="1"/>
</dbReference>
<dbReference type="Pfam" id="PF05794">
    <property type="entry name" value="Tcp11"/>
    <property type="match status" value="1"/>
</dbReference>
<comment type="similarity">
    <text evidence="1">Belongs to the TCP11 family.</text>
</comment>
<organism evidence="3 4">
    <name type="scientific">Australozyma saopauloensis</name>
    <dbReference type="NCBI Taxonomy" id="291208"/>
    <lineage>
        <taxon>Eukaryota</taxon>
        <taxon>Fungi</taxon>
        <taxon>Dikarya</taxon>
        <taxon>Ascomycota</taxon>
        <taxon>Saccharomycotina</taxon>
        <taxon>Pichiomycetes</taxon>
        <taxon>Metschnikowiaceae</taxon>
        <taxon>Australozyma</taxon>
    </lineage>
</organism>
<accession>A0AAX4HDY1</accession>
<evidence type="ECO:0000256" key="2">
    <source>
        <dbReference type="SAM" id="MobiDB-lite"/>
    </source>
</evidence>
<sequence>MTSQLNNGNENLDQVLQETDSMRPLFFESSAKHSLPPASEQPQRSRLDSAVEPQHLPLQQVRPSDDNQHILTSLTPSETTLLDINHLLILQHHHLQTVDSGSVVQSVIQSGGGDAVVSGASGHFLLQLKESPKQRKNSLPRAPHMVKKAGRLPLSLPSASSATASKTPKLYRRFRSRSLPIINYTSRSQIAQPQTFSRMGGAVPNAALIPGASSGAASSAKAAGLSSSAPSGHHHHSRVSKTTGHSSHHSMYRHIPSFNLAPSLPPINLQSLKEIDLQEILKNPQLRHDILFDPQLQFRPNLDGERGRRKKTVIERYWIEIEIECKQFFDRSAGAQSATAAASTDSGSQLKVTRLRALFTTLREILLSLLPMKDRSPVNEIMDIDLIVQQLNYGLFDFVAMAKWLGDVFKSHCAPMRDLWVLDMINKFQQAFDEASVSKLVDGLRSIFSILEAMKLDVANHQIRILRPVLIETATDFEKDYFHQLITHCKIDISDSLKWFHRGYAKRQEQLSAGAGQLTIVPSHEMKSVLSHLVIELLSCRNMATEFPSTLAFDHTRLVLLRADVRQLVCVQLCIVLFKQVCTNYAAMMKRPVNLRPETITKVQEQILAIVTDDNGNVKWTRNVQAIALQLVKNAVARDGDAENMSVQKTNLPQHLVDFCYNWLIKQIQPNTDVYGLMEEKVFKELSEQIGRLAQNDPSLSAASSSSGLSLSSSASSGSDGATPKPTGINLLKQRKTDSEMAGISFRIYTLVKFHWSVFGDYYAEFERSHQPTTH</sequence>
<keyword evidence="4" id="KW-1185">Reference proteome</keyword>
<dbReference type="InterPro" id="IPR008862">
    <property type="entry name" value="Tcp11"/>
</dbReference>
<dbReference type="GeneID" id="88174506"/>
<dbReference type="GO" id="GO:0010737">
    <property type="term" value="P:protein kinase A signaling"/>
    <property type="evidence" value="ECO:0007669"/>
    <property type="project" value="TreeGrafter"/>
</dbReference>
<dbReference type="EMBL" id="CP138897">
    <property type="protein sequence ID" value="WPK26097.1"/>
    <property type="molecule type" value="Genomic_DNA"/>
</dbReference>
<dbReference type="RefSeq" id="XP_062878479.1">
    <property type="nucleotide sequence ID" value="XM_063022409.1"/>
</dbReference>
<gene>
    <name evidence="3" type="ORF">PUMCH_003442</name>
</gene>
<dbReference type="Proteomes" id="UP001338582">
    <property type="component" value="Chromosome 4"/>
</dbReference>
<dbReference type="AlphaFoldDB" id="A0AAX4HDY1"/>
<feature type="region of interest" description="Disordered" evidence="2">
    <location>
        <begin position="220"/>
        <end position="250"/>
    </location>
</feature>
<evidence type="ECO:0008006" key="5">
    <source>
        <dbReference type="Google" id="ProtNLM"/>
    </source>
</evidence>
<proteinExistence type="inferred from homology"/>
<reference evidence="3 4" key="1">
    <citation type="submission" date="2023-10" db="EMBL/GenBank/DDBJ databases">
        <title>Draft Genome Sequence of Candida saopaulonensis from a very Premature Infant with Sepsis.</title>
        <authorList>
            <person name="Ning Y."/>
            <person name="Dai R."/>
            <person name="Xiao M."/>
            <person name="Xu Y."/>
            <person name="Yan Q."/>
            <person name="Zhang L."/>
        </authorList>
    </citation>
    <scope>NUCLEOTIDE SEQUENCE [LARGE SCALE GENOMIC DNA]</scope>
    <source>
        <strain evidence="3 4">19XY460</strain>
    </source>
</reference>
<evidence type="ECO:0000313" key="4">
    <source>
        <dbReference type="Proteomes" id="UP001338582"/>
    </source>
</evidence>
<evidence type="ECO:0000256" key="1">
    <source>
        <dbReference type="ARBA" id="ARBA00010954"/>
    </source>
</evidence>
<feature type="region of interest" description="Disordered" evidence="2">
    <location>
        <begin position="697"/>
        <end position="731"/>
    </location>
</feature>
<protein>
    <recommendedName>
        <fullName evidence="5">Protein SOK1</fullName>
    </recommendedName>
</protein>
<feature type="compositionally biased region" description="Low complexity" evidence="2">
    <location>
        <begin position="699"/>
        <end position="719"/>
    </location>
</feature>
<dbReference type="KEGG" id="asau:88174506"/>
<dbReference type="PANTHER" id="PTHR12832:SF11">
    <property type="entry name" value="LD23868P"/>
    <property type="match status" value="1"/>
</dbReference>
<name>A0AAX4HDY1_9ASCO</name>